<sequence>MMDKSLMNIKNKLSIEYRERVFKFLDVAKYHVDEYGWIRCPYNRCMNSNWDSLEGVERHLLTSGMCPSYTEWMYHGEPVNLYRDIKRFDEGISSDHFHEGTSSNPFHIEGTSSNMFSKDNEMLRMLHDLKGSIEHEKETTKKAGLEKDMLFNSDVEEERVNIFQELLNQARRELYSGCSKFSSLNFLVTLIHVKDLMVGVTSR</sequence>
<dbReference type="Proteomes" id="UP000321947">
    <property type="component" value="Unassembled WGS sequence"/>
</dbReference>
<proteinExistence type="predicted"/>
<evidence type="ECO:0000313" key="2">
    <source>
        <dbReference type="EMBL" id="TYK04372.1"/>
    </source>
</evidence>
<name>A0A5D3BZP4_CUCMM</name>
<feature type="domain" description="Transposase-associated" evidence="1">
    <location>
        <begin position="4"/>
        <end position="77"/>
    </location>
</feature>
<organism evidence="2 3">
    <name type="scientific">Cucumis melo var. makuwa</name>
    <name type="common">Oriental melon</name>
    <dbReference type="NCBI Taxonomy" id="1194695"/>
    <lineage>
        <taxon>Eukaryota</taxon>
        <taxon>Viridiplantae</taxon>
        <taxon>Streptophyta</taxon>
        <taxon>Embryophyta</taxon>
        <taxon>Tracheophyta</taxon>
        <taxon>Spermatophyta</taxon>
        <taxon>Magnoliopsida</taxon>
        <taxon>eudicotyledons</taxon>
        <taxon>Gunneridae</taxon>
        <taxon>Pentapetalae</taxon>
        <taxon>rosids</taxon>
        <taxon>fabids</taxon>
        <taxon>Cucurbitales</taxon>
        <taxon>Cucurbitaceae</taxon>
        <taxon>Benincaseae</taxon>
        <taxon>Cucumis</taxon>
    </lineage>
</organism>
<evidence type="ECO:0000259" key="1">
    <source>
        <dbReference type="Pfam" id="PF13963"/>
    </source>
</evidence>
<dbReference type="Pfam" id="PF13963">
    <property type="entry name" value="Transpos_assoc"/>
    <property type="match status" value="1"/>
</dbReference>
<dbReference type="InterPro" id="IPR029480">
    <property type="entry name" value="Transpos_assoc"/>
</dbReference>
<protein>
    <submittedName>
        <fullName evidence="2">Potassium transporter 19-like</fullName>
    </submittedName>
</protein>
<accession>A0A5D3BZP4</accession>
<gene>
    <name evidence="2" type="ORF">E5676_scaffold675G00480</name>
</gene>
<dbReference type="EMBL" id="SSTD01014234">
    <property type="protein sequence ID" value="TYK04372.1"/>
    <property type="molecule type" value="Genomic_DNA"/>
</dbReference>
<evidence type="ECO:0000313" key="3">
    <source>
        <dbReference type="Proteomes" id="UP000321947"/>
    </source>
</evidence>
<reference evidence="2 3" key="1">
    <citation type="submission" date="2019-08" db="EMBL/GenBank/DDBJ databases">
        <title>Draft genome sequences of two oriental melons (Cucumis melo L. var makuwa).</title>
        <authorList>
            <person name="Kwon S.-Y."/>
        </authorList>
    </citation>
    <scope>NUCLEOTIDE SEQUENCE [LARGE SCALE GENOMIC DNA]</scope>
    <source>
        <strain evidence="3">cv. Chang Bougi</strain>
        <tissue evidence="2">Leaf</tissue>
    </source>
</reference>
<dbReference type="AlphaFoldDB" id="A0A5D3BZP4"/>
<comment type="caution">
    <text evidence="2">The sequence shown here is derived from an EMBL/GenBank/DDBJ whole genome shotgun (WGS) entry which is preliminary data.</text>
</comment>